<protein>
    <submittedName>
        <fullName evidence="4">DUF4190 domain-containing protein</fullName>
    </submittedName>
</protein>
<feature type="transmembrane region" description="Helical" evidence="2">
    <location>
        <begin position="108"/>
        <end position="134"/>
    </location>
</feature>
<dbReference type="InterPro" id="IPR025241">
    <property type="entry name" value="DUF4190"/>
</dbReference>
<feature type="compositionally biased region" description="Pro residues" evidence="1">
    <location>
        <begin position="17"/>
        <end position="30"/>
    </location>
</feature>
<evidence type="ECO:0000313" key="4">
    <source>
        <dbReference type="EMBL" id="MCV7171358.1"/>
    </source>
</evidence>
<keyword evidence="5" id="KW-1185">Reference proteome</keyword>
<keyword evidence="2" id="KW-0472">Membrane</keyword>
<feature type="region of interest" description="Disordered" evidence="1">
    <location>
        <begin position="1"/>
        <end position="46"/>
    </location>
</feature>
<reference evidence="4" key="2">
    <citation type="journal article" date="2022" name="BMC Genomics">
        <title>Comparative genome analysis of mycobacteria focusing on tRNA and non-coding RNA.</title>
        <authorList>
            <person name="Behra P.R.K."/>
            <person name="Pettersson B.M.F."/>
            <person name="Ramesh M."/>
            <person name="Das S."/>
            <person name="Dasgupta S."/>
            <person name="Kirsebom L.A."/>
        </authorList>
    </citation>
    <scope>NUCLEOTIDE SEQUENCE</scope>
    <source>
        <strain evidence="4">DSM 44615</strain>
    </source>
</reference>
<accession>A0A9X2YNS1</accession>
<evidence type="ECO:0000256" key="1">
    <source>
        <dbReference type="SAM" id="MobiDB-lite"/>
    </source>
</evidence>
<evidence type="ECO:0000256" key="2">
    <source>
        <dbReference type="SAM" id="Phobius"/>
    </source>
</evidence>
<comment type="caution">
    <text evidence="4">The sequence shown here is derived from an EMBL/GenBank/DDBJ whole genome shotgun (WGS) entry which is preliminary data.</text>
</comment>
<dbReference type="SUPFAM" id="SSF81995">
    <property type="entry name" value="beta-sandwich domain of Sec23/24"/>
    <property type="match status" value="1"/>
</dbReference>
<feature type="domain" description="DUF4190" evidence="3">
    <location>
        <begin position="65"/>
        <end position="128"/>
    </location>
</feature>
<name>A0A9X2YNS1_9MYCO</name>
<dbReference type="EMBL" id="JACKSJ010000122">
    <property type="protein sequence ID" value="MCV7171358.1"/>
    <property type="molecule type" value="Genomic_DNA"/>
</dbReference>
<reference evidence="4" key="1">
    <citation type="submission" date="2020-07" db="EMBL/GenBank/DDBJ databases">
        <authorList>
            <person name="Pettersson B.M.F."/>
            <person name="Behra P.R.K."/>
            <person name="Ramesh M."/>
            <person name="Das S."/>
            <person name="Dasgupta S."/>
            <person name="Kirsebom L.A."/>
        </authorList>
    </citation>
    <scope>NUCLEOTIDE SEQUENCE</scope>
    <source>
        <strain evidence="4">DSM 44615</strain>
    </source>
</reference>
<dbReference type="Pfam" id="PF13828">
    <property type="entry name" value="DUF4190"/>
    <property type="match status" value="1"/>
</dbReference>
<feature type="compositionally biased region" description="Basic and acidic residues" evidence="1">
    <location>
        <begin position="1"/>
        <end position="11"/>
    </location>
</feature>
<dbReference type="AlphaFoldDB" id="A0A9X2YNS1"/>
<evidence type="ECO:0000259" key="3">
    <source>
        <dbReference type="Pfam" id="PF13828"/>
    </source>
</evidence>
<gene>
    <name evidence="4" type="ORF">H7I41_15700</name>
</gene>
<feature type="transmembrane region" description="Helical" evidence="2">
    <location>
        <begin position="66"/>
        <end position="96"/>
    </location>
</feature>
<organism evidence="4 5">
    <name type="scientific">[Mycobacterium] manitobense</name>
    <dbReference type="NCBI Taxonomy" id="190147"/>
    <lineage>
        <taxon>Bacteria</taxon>
        <taxon>Bacillati</taxon>
        <taxon>Actinomycetota</taxon>
        <taxon>Actinomycetes</taxon>
        <taxon>Mycobacteriales</taxon>
        <taxon>Mycobacteriaceae</taxon>
        <taxon>Mycolicibacterium</taxon>
    </lineage>
</organism>
<keyword evidence="2" id="KW-1133">Transmembrane helix</keyword>
<evidence type="ECO:0000313" key="5">
    <source>
        <dbReference type="Proteomes" id="UP001140293"/>
    </source>
</evidence>
<keyword evidence="2" id="KW-0812">Transmembrane</keyword>
<sequence length="183" mass="18634">MTDPDKPEHSPTDPSSSAPPPPPPPGPPPGYQYGAQPGGYPPPPPQPYGGYPYAQAPTAPKNGIGIAALVVAIIGLFTVFGGIVLGVAAIVLGFIGRGRAKRGEATNGGIATAGIVLGFLGVIVSIVAIALSIWGFSELGGADLVDCLQRAGNDVEAQQQCEEEFTNNMEDQFSVTLTPTATP</sequence>
<dbReference type="Proteomes" id="UP001140293">
    <property type="component" value="Unassembled WGS sequence"/>
</dbReference>
<proteinExistence type="predicted"/>
<dbReference type="RefSeq" id="WP_264013546.1">
    <property type="nucleotide sequence ID" value="NZ_JACKSJ010000122.1"/>
</dbReference>